<dbReference type="Pfam" id="PF23055">
    <property type="entry name" value="DUF7041"/>
    <property type="match status" value="1"/>
</dbReference>
<keyword evidence="3" id="KW-1185">Reference proteome</keyword>
<dbReference type="STRING" id="105785.A0A2J7QCT3"/>
<organism evidence="2 3">
    <name type="scientific">Cryptotermes secundus</name>
    <dbReference type="NCBI Taxonomy" id="105785"/>
    <lineage>
        <taxon>Eukaryota</taxon>
        <taxon>Metazoa</taxon>
        <taxon>Ecdysozoa</taxon>
        <taxon>Arthropoda</taxon>
        <taxon>Hexapoda</taxon>
        <taxon>Insecta</taxon>
        <taxon>Pterygota</taxon>
        <taxon>Neoptera</taxon>
        <taxon>Polyneoptera</taxon>
        <taxon>Dictyoptera</taxon>
        <taxon>Blattodea</taxon>
        <taxon>Blattoidea</taxon>
        <taxon>Termitoidae</taxon>
        <taxon>Kalotermitidae</taxon>
        <taxon>Cryptotermitinae</taxon>
        <taxon>Cryptotermes</taxon>
    </lineage>
</organism>
<dbReference type="AlphaFoldDB" id="A0A2J7QCT3"/>
<evidence type="ECO:0000313" key="2">
    <source>
        <dbReference type="EMBL" id="PNF26385.1"/>
    </source>
</evidence>
<dbReference type="EMBL" id="NEVH01015889">
    <property type="protein sequence ID" value="PNF26385.1"/>
    <property type="molecule type" value="Genomic_DNA"/>
</dbReference>
<dbReference type="OrthoDB" id="6932368at2759"/>
<dbReference type="Proteomes" id="UP000235965">
    <property type="component" value="Unassembled WGS sequence"/>
</dbReference>
<dbReference type="InterPro" id="IPR055469">
    <property type="entry name" value="DUF7041"/>
</dbReference>
<dbReference type="InParanoid" id="A0A2J7QCT3"/>
<dbReference type="PANTHER" id="PTHR33327:SF3">
    <property type="entry name" value="RNA-DIRECTED DNA POLYMERASE"/>
    <property type="match status" value="1"/>
</dbReference>
<proteinExistence type="predicted"/>
<gene>
    <name evidence="2" type="ORF">B7P43_G17346</name>
</gene>
<accession>A0A2J7QCT3</accession>
<evidence type="ECO:0000313" key="3">
    <source>
        <dbReference type="Proteomes" id="UP000235965"/>
    </source>
</evidence>
<protein>
    <recommendedName>
        <fullName evidence="1">DUF7041 domain-containing protein</fullName>
    </recommendedName>
</protein>
<reference evidence="2 3" key="1">
    <citation type="submission" date="2017-12" db="EMBL/GenBank/DDBJ databases">
        <title>Hemimetabolous genomes reveal molecular basis of termite eusociality.</title>
        <authorList>
            <person name="Harrison M.C."/>
            <person name="Jongepier E."/>
            <person name="Robertson H.M."/>
            <person name="Arning N."/>
            <person name="Bitard-Feildel T."/>
            <person name="Chao H."/>
            <person name="Childers C.P."/>
            <person name="Dinh H."/>
            <person name="Doddapaneni H."/>
            <person name="Dugan S."/>
            <person name="Gowin J."/>
            <person name="Greiner C."/>
            <person name="Han Y."/>
            <person name="Hu H."/>
            <person name="Hughes D.S.T."/>
            <person name="Huylmans A.-K."/>
            <person name="Kemena C."/>
            <person name="Kremer L.P.M."/>
            <person name="Lee S.L."/>
            <person name="Lopez-Ezquerra A."/>
            <person name="Mallet L."/>
            <person name="Monroy-Kuhn J.M."/>
            <person name="Moser A."/>
            <person name="Murali S.C."/>
            <person name="Muzny D.M."/>
            <person name="Otani S."/>
            <person name="Piulachs M.-D."/>
            <person name="Poelchau M."/>
            <person name="Qu J."/>
            <person name="Schaub F."/>
            <person name="Wada-Katsumata A."/>
            <person name="Worley K.C."/>
            <person name="Xie Q."/>
            <person name="Ylla G."/>
            <person name="Poulsen M."/>
            <person name="Gibbs R.A."/>
            <person name="Schal C."/>
            <person name="Richards S."/>
            <person name="Belles X."/>
            <person name="Korb J."/>
            <person name="Bornberg-Bauer E."/>
        </authorList>
    </citation>
    <scope>NUCLEOTIDE SEQUENCE [LARGE SCALE GENOMIC DNA]</scope>
    <source>
        <tissue evidence="2">Whole body</tissue>
    </source>
</reference>
<sequence length="524" mass="58611">METADSSSAELPRMAVRLPPFWPDRPAMWVAQAEAQFTLAVITSERIKFCHVIAHLDAVEDIITSPPERGPYTLLRTELVRRLFSSPEQRSGNFSRSKKLRYLKSLAPDVSDNVIRNVWTSRLPRNVKSFLAGQKEGNLEAAALCAGRISEVEVQSALVSVDEPTDIDALRQEIAELSRQVAALNTEQDHLHPRFRKSPSRGDTTFSICGYNRRFIARAQNCTPPCSYRQTQRTSSAAHVCATITGRLFITDLVHRCMEPTNYDLCAANGTTIHTYGWLPLSLNLGLRREFTWRFVVADVSHPIIGVDFLSHFGPLVDCRNNPILDVQREIRHNTVQHIRTVPSPPVTCRPRRLAPERLAITKAEFDAMLRDGKARRSKSSWASALTLYPASSAAFSIFTDHKPITYAFQQKRDKCSPRQFNHLDFIAQFTTDIRHISGQDNVFADALSRFKSVTAPPSYDTLAASQVSDDELQSLWQSNTVCGSKSYQSSVPRCPSTAIPVPGHLGRTSQLLYGSKCPSPSMI</sequence>
<name>A0A2J7QCT3_9NEOP</name>
<dbReference type="PANTHER" id="PTHR33327">
    <property type="entry name" value="ENDONUCLEASE"/>
    <property type="match status" value="1"/>
</dbReference>
<feature type="domain" description="DUF7041" evidence="1">
    <location>
        <begin position="18"/>
        <end position="90"/>
    </location>
</feature>
<comment type="caution">
    <text evidence="2">The sequence shown here is derived from an EMBL/GenBank/DDBJ whole genome shotgun (WGS) entry which is preliminary data.</text>
</comment>
<dbReference type="Gene3D" id="3.10.10.10">
    <property type="entry name" value="HIV Type 1 Reverse Transcriptase, subunit A, domain 1"/>
    <property type="match status" value="1"/>
</dbReference>
<evidence type="ECO:0000259" key="1">
    <source>
        <dbReference type="Pfam" id="PF23055"/>
    </source>
</evidence>